<reference evidence="1 2" key="1">
    <citation type="submission" date="2016-05" db="EMBL/GenBank/DDBJ databases">
        <title>Microbial solvent formation.</title>
        <authorList>
            <person name="Poehlein A."/>
            <person name="Montoya Solano J.D."/>
            <person name="Flitsch S."/>
            <person name="Krabben P."/>
            <person name="Duerre P."/>
            <person name="Daniel R."/>
        </authorList>
    </citation>
    <scope>NUCLEOTIDE SEQUENCE [LARGE SCALE GENOMIC DNA]</scope>
    <source>
        <strain evidence="1 2">L1-8</strain>
    </source>
</reference>
<evidence type="ECO:0000313" key="1">
    <source>
        <dbReference type="EMBL" id="OOM16571.1"/>
    </source>
</evidence>
<accession>A0A1S8NK06</accession>
<evidence type="ECO:0000313" key="2">
    <source>
        <dbReference type="Proteomes" id="UP000191154"/>
    </source>
</evidence>
<comment type="caution">
    <text evidence="1">The sequence shown here is derived from an EMBL/GenBank/DDBJ whole genome shotgun (WGS) entry which is preliminary data.</text>
</comment>
<name>A0A1S8NK06_CLOSA</name>
<dbReference type="Proteomes" id="UP000191154">
    <property type="component" value="Unassembled WGS sequence"/>
</dbReference>
<gene>
    <name evidence="1" type="ORF">CLOSAC_08420</name>
</gene>
<proteinExistence type="predicted"/>
<dbReference type="AlphaFoldDB" id="A0A1S8NK06"/>
<protein>
    <submittedName>
        <fullName evidence="1">Uncharacterized protein</fullName>
    </submittedName>
</protein>
<organism evidence="1 2">
    <name type="scientific">Clostridium saccharobutylicum</name>
    <dbReference type="NCBI Taxonomy" id="169679"/>
    <lineage>
        <taxon>Bacteria</taxon>
        <taxon>Bacillati</taxon>
        <taxon>Bacillota</taxon>
        <taxon>Clostridia</taxon>
        <taxon>Eubacteriales</taxon>
        <taxon>Clostridiaceae</taxon>
        <taxon>Clostridium</taxon>
    </lineage>
</organism>
<dbReference type="EMBL" id="LZYZ01000001">
    <property type="protein sequence ID" value="OOM16571.1"/>
    <property type="molecule type" value="Genomic_DNA"/>
</dbReference>
<sequence length="151" mass="18172">MITRIYYIKIYMILKFSYSFKWGIIMDVECEISEQKLKLIKDKLNYFNDNIQDKNELLNELINIILDLPLEFTVSEDELKTLGAENNAVVSQCSLESCLYHYAYILECNGESYWVYITRVDACSVYGWKWCKDRWVYFILRIRRIDSFICF</sequence>
<dbReference type="STRING" id="169679.CSACC_42300"/>